<feature type="compositionally biased region" description="Low complexity" evidence="1">
    <location>
        <begin position="64"/>
        <end position="78"/>
    </location>
</feature>
<dbReference type="AlphaFoldDB" id="A0A183BHT7"/>
<keyword evidence="3" id="KW-1185">Reference proteome</keyword>
<evidence type="ECO:0000313" key="4">
    <source>
        <dbReference type="WBParaSite" id="GPLIN_000016500"/>
    </source>
</evidence>
<feature type="compositionally biased region" description="Low complexity" evidence="1">
    <location>
        <begin position="190"/>
        <end position="199"/>
    </location>
</feature>
<feature type="region of interest" description="Disordered" evidence="1">
    <location>
        <begin position="100"/>
        <end position="139"/>
    </location>
</feature>
<reference evidence="4" key="3">
    <citation type="submission" date="2016-06" db="UniProtKB">
        <authorList>
            <consortium name="WormBaseParasite"/>
        </authorList>
    </citation>
    <scope>IDENTIFICATION</scope>
</reference>
<dbReference type="WBParaSite" id="GPLIN_000016500">
    <property type="protein sequence ID" value="GPLIN_000016500"/>
    <property type="gene ID" value="GPLIN_000016500"/>
</dbReference>
<feature type="compositionally biased region" description="Low complexity" evidence="1">
    <location>
        <begin position="645"/>
        <end position="658"/>
    </location>
</feature>
<feature type="compositionally biased region" description="Acidic residues" evidence="1">
    <location>
        <begin position="200"/>
        <end position="210"/>
    </location>
</feature>
<sequence length="860" mass="92660">MSPSAVWARHQQMQQQRTKQQQQWPVPSAAETVQPFHNNVGWPNAFSAVANPQNGAETIKKAKPVPSSPFEEVPSFRSQYSQNRRKFAGGLSRLVISSEAEEADEAEAEEEQSAELEQRQFPKKLPQQTPQRPAMITPDANHRSINNLERYMPLLARHRPPPKNMTTHWSLANSAELSPSTEERNGQVGGVQAERGQGAAEEEDGQDEAGSDVQLGGGPCVSANCRTWITITIPSELVGLGGGQSVGEAQQKERPPAHKAIVTQGQITQPKPSAGGWAKPDTAQPPAKPAKPNVSQPMQPISLPKSRGMPTARGGTAKGGAVVEGPATTTSSTQTNLAVTTRQAPPDFVFSTKWILPVNGISIRPNSTAASPAPAGSNAWQIATSTPPTSATATPPFTNPRPKVPPANSVSSPQPPAIPRERPSDKVRPPKPWTHSGGKEKASNVPKSRPEQPQPPHPMPPTTDTTIEQAAIWVSDWMGKMRRSESAVDGGGDPSKASTELIDAIREALAKFRVTLTRQGARSRQQRDGTEPENFAEETEELRTQLHSAWDSLKGTWLEQAVAELAMDAAAASGGAAEISEGKIAELLQRAGLMDATEHRRSKSGGVLATNARGGGGVHWDNLPSQLLRTGPLAIELAEEKRHQTTSTPTNNNNCPPRQQRHRRAKSHNAVRPIIASADVLALKGRDKNGGTVMALTGSRPWHPQMWPTGEGDAMNRNDAIQPSPPAKSQKNLTKVKRSYSVHRQDSLMTEEMPVFTESDRRLRKSVPSSPQTILALAGLFVCGLILMISGLIVLCTTWKSARTLKNGWHYQAAGFSMLFLGFTGVGICAILQRKNIAKLAEDTSKVANLANLNKGCAAF</sequence>
<feature type="transmembrane region" description="Helical" evidence="2">
    <location>
        <begin position="774"/>
        <end position="799"/>
    </location>
</feature>
<feature type="region of interest" description="Disordered" evidence="1">
    <location>
        <begin position="367"/>
        <end position="464"/>
    </location>
</feature>
<accession>A0A183BHT7</accession>
<feature type="region of interest" description="Disordered" evidence="1">
    <location>
        <begin position="263"/>
        <end position="336"/>
    </location>
</feature>
<reference evidence="3" key="2">
    <citation type="submission" date="2014-05" db="EMBL/GenBank/DDBJ databases">
        <title>The genome and life-stage specific transcriptomes of Globodera pallida elucidate key aspects of plant parasitism by a cyst nematode.</title>
        <authorList>
            <person name="Cotton J.A."/>
            <person name="Lilley C.J."/>
            <person name="Jones L.M."/>
            <person name="Kikuchi T."/>
            <person name="Reid A.J."/>
            <person name="Thorpe P."/>
            <person name="Tsai I.J."/>
            <person name="Beasley H."/>
            <person name="Blok V."/>
            <person name="Cock P.J.A."/>
            <person name="Van den Akker S.E."/>
            <person name="Holroyd N."/>
            <person name="Hunt M."/>
            <person name="Mantelin S."/>
            <person name="Naghra H."/>
            <person name="Pain A."/>
            <person name="Palomares-Rius J.E."/>
            <person name="Zarowiecki M."/>
            <person name="Berriman M."/>
            <person name="Jones J.T."/>
            <person name="Urwin P.E."/>
        </authorList>
    </citation>
    <scope>NUCLEOTIDE SEQUENCE [LARGE SCALE GENOMIC DNA]</scope>
    <source>
        <strain evidence="3">Lindley</strain>
    </source>
</reference>
<feature type="compositionally biased region" description="Basic and acidic residues" evidence="1">
    <location>
        <begin position="419"/>
        <end position="428"/>
    </location>
</feature>
<reference evidence="3" key="1">
    <citation type="submission" date="2013-12" db="EMBL/GenBank/DDBJ databases">
        <authorList>
            <person name="Aslett M."/>
        </authorList>
    </citation>
    <scope>NUCLEOTIDE SEQUENCE [LARGE SCALE GENOMIC DNA]</scope>
    <source>
        <strain evidence="3">Lindley</strain>
    </source>
</reference>
<evidence type="ECO:0000256" key="2">
    <source>
        <dbReference type="SAM" id="Phobius"/>
    </source>
</evidence>
<organism evidence="3 4">
    <name type="scientific">Globodera pallida</name>
    <name type="common">Potato cyst nematode worm</name>
    <name type="synonym">Heterodera pallida</name>
    <dbReference type="NCBI Taxonomy" id="36090"/>
    <lineage>
        <taxon>Eukaryota</taxon>
        <taxon>Metazoa</taxon>
        <taxon>Ecdysozoa</taxon>
        <taxon>Nematoda</taxon>
        <taxon>Chromadorea</taxon>
        <taxon>Rhabditida</taxon>
        <taxon>Tylenchina</taxon>
        <taxon>Tylenchomorpha</taxon>
        <taxon>Tylenchoidea</taxon>
        <taxon>Heteroderidae</taxon>
        <taxon>Heteroderinae</taxon>
        <taxon>Globodera</taxon>
    </lineage>
</organism>
<feature type="compositionally biased region" description="Acidic residues" evidence="1">
    <location>
        <begin position="100"/>
        <end position="114"/>
    </location>
</feature>
<keyword evidence="2" id="KW-0472">Membrane</keyword>
<feature type="region of interest" description="Disordered" evidence="1">
    <location>
        <begin position="642"/>
        <end position="669"/>
    </location>
</feature>
<feature type="region of interest" description="Disordered" evidence="1">
    <location>
        <begin position="55"/>
        <end position="81"/>
    </location>
</feature>
<dbReference type="Proteomes" id="UP000050741">
    <property type="component" value="Unassembled WGS sequence"/>
</dbReference>
<feature type="region of interest" description="Disordered" evidence="1">
    <location>
        <begin position="1"/>
        <end position="29"/>
    </location>
</feature>
<name>A0A183BHT7_GLOPA</name>
<proteinExistence type="predicted"/>
<feature type="compositionally biased region" description="Low complexity" evidence="1">
    <location>
        <begin position="383"/>
        <end position="396"/>
    </location>
</feature>
<feature type="region of interest" description="Disordered" evidence="1">
    <location>
        <begin position="717"/>
        <end position="736"/>
    </location>
</feature>
<feature type="compositionally biased region" description="Basic residues" evidence="1">
    <location>
        <begin position="659"/>
        <end position="669"/>
    </location>
</feature>
<feature type="compositionally biased region" description="Pro residues" evidence="1">
    <location>
        <begin position="452"/>
        <end position="461"/>
    </location>
</feature>
<protein>
    <submittedName>
        <fullName evidence="4">DUF202 domain-containing protein</fullName>
    </submittedName>
</protein>
<feature type="compositionally biased region" description="Low complexity" evidence="1">
    <location>
        <begin position="11"/>
        <end position="23"/>
    </location>
</feature>
<keyword evidence="2" id="KW-1133">Transmembrane helix</keyword>
<feature type="region of interest" description="Disordered" evidence="1">
    <location>
        <begin position="174"/>
        <end position="215"/>
    </location>
</feature>
<evidence type="ECO:0000256" key="1">
    <source>
        <dbReference type="SAM" id="MobiDB-lite"/>
    </source>
</evidence>
<feature type="region of interest" description="Disordered" evidence="1">
    <location>
        <begin position="517"/>
        <end position="538"/>
    </location>
</feature>
<feature type="transmembrane region" description="Helical" evidence="2">
    <location>
        <begin position="811"/>
        <end position="833"/>
    </location>
</feature>
<feature type="compositionally biased region" description="Polar residues" evidence="1">
    <location>
        <begin position="327"/>
        <end position="336"/>
    </location>
</feature>
<keyword evidence="2" id="KW-0812">Transmembrane</keyword>
<evidence type="ECO:0000313" key="3">
    <source>
        <dbReference type="Proteomes" id="UP000050741"/>
    </source>
</evidence>